<dbReference type="EMBL" id="SGPJ01000034">
    <property type="protein sequence ID" value="THH01013.1"/>
    <property type="molecule type" value="Genomic_DNA"/>
</dbReference>
<dbReference type="PROSITE" id="PS50006">
    <property type="entry name" value="FHA_DOMAIN"/>
    <property type="match status" value="1"/>
</dbReference>
<dbReference type="Proteomes" id="UP000309038">
    <property type="component" value="Unassembled WGS sequence"/>
</dbReference>
<dbReference type="PANTHER" id="PTHR15715:SF37">
    <property type="entry name" value="LD47843P"/>
    <property type="match status" value="1"/>
</dbReference>
<dbReference type="AlphaFoldDB" id="A0A4V3XB89"/>
<dbReference type="PANTHER" id="PTHR15715">
    <property type="entry name" value="CENTROSOMAL PROTEIN OF 170 KDA"/>
    <property type="match status" value="1"/>
</dbReference>
<keyword evidence="3" id="KW-1185">Reference proteome</keyword>
<evidence type="ECO:0000313" key="2">
    <source>
        <dbReference type="EMBL" id="THH01013.1"/>
    </source>
</evidence>
<feature type="domain" description="FHA" evidence="1">
    <location>
        <begin position="31"/>
        <end position="89"/>
    </location>
</feature>
<comment type="caution">
    <text evidence="2">The sequence shown here is derived from an EMBL/GenBank/DDBJ whole genome shotgun (WGS) entry which is preliminary data.</text>
</comment>
<organism evidence="2 3">
    <name type="scientific">Hermanssonia centrifuga</name>
    <dbReference type="NCBI Taxonomy" id="98765"/>
    <lineage>
        <taxon>Eukaryota</taxon>
        <taxon>Fungi</taxon>
        <taxon>Dikarya</taxon>
        <taxon>Basidiomycota</taxon>
        <taxon>Agaricomycotina</taxon>
        <taxon>Agaricomycetes</taxon>
        <taxon>Polyporales</taxon>
        <taxon>Meruliaceae</taxon>
        <taxon>Hermanssonia</taxon>
    </lineage>
</organism>
<dbReference type="SUPFAM" id="SSF49879">
    <property type="entry name" value="SMAD/FHA domain"/>
    <property type="match status" value="1"/>
</dbReference>
<dbReference type="InterPro" id="IPR008984">
    <property type="entry name" value="SMAD_FHA_dom_sf"/>
</dbReference>
<name>A0A4V3XB89_9APHY</name>
<sequence>MSTVPTLTLIPAEGSTDFSTKTISLPAGTTVILGRCSTAAESNGYFAAKAKSGRTPLSRSHAKVWADDDKIFIQDAGSVNGTFVNDRKLEGDERVALKNGDITRLGIWIEDSALEGDEKTPVVASIKY</sequence>
<dbReference type="InterPro" id="IPR051176">
    <property type="entry name" value="Cent_Immune-Sig_Mod"/>
</dbReference>
<dbReference type="SMART" id="SM00240">
    <property type="entry name" value="FHA"/>
    <property type="match status" value="1"/>
</dbReference>
<proteinExistence type="predicted"/>
<protein>
    <recommendedName>
        <fullName evidence="1">FHA domain-containing protein</fullName>
    </recommendedName>
</protein>
<evidence type="ECO:0000259" key="1">
    <source>
        <dbReference type="PROSITE" id="PS50006"/>
    </source>
</evidence>
<dbReference type="Pfam" id="PF00498">
    <property type="entry name" value="FHA"/>
    <property type="match status" value="1"/>
</dbReference>
<gene>
    <name evidence="2" type="ORF">EW026_g1613</name>
</gene>
<reference evidence="2 3" key="1">
    <citation type="submission" date="2019-02" db="EMBL/GenBank/DDBJ databases">
        <title>Genome sequencing of the rare red list fungi Phlebia centrifuga.</title>
        <authorList>
            <person name="Buettner E."/>
            <person name="Kellner H."/>
        </authorList>
    </citation>
    <scope>NUCLEOTIDE SEQUENCE [LARGE SCALE GENOMIC DNA]</scope>
    <source>
        <strain evidence="2 3">DSM 108282</strain>
    </source>
</reference>
<dbReference type="Gene3D" id="2.60.200.20">
    <property type="match status" value="1"/>
</dbReference>
<accession>A0A4V3XB89</accession>
<dbReference type="InterPro" id="IPR000253">
    <property type="entry name" value="FHA_dom"/>
</dbReference>
<evidence type="ECO:0000313" key="3">
    <source>
        <dbReference type="Proteomes" id="UP000309038"/>
    </source>
</evidence>